<feature type="region of interest" description="Disordered" evidence="1">
    <location>
        <begin position="602"/>
        <end position="625"/>
    </location>
</feature>
<dbReference type="Proteomes" id="UP000654370">
    <property type="component" value="Unassembled WGS sequence"/>
</dbReference>
<accession>A0A8H7UH14</accession>
<keyword evidence="2" id="KW-1133">Transmembrane helix</keyword>
<reference evidence="3" key="1">
    <citation type="submission" date="2020-12" db="EMBL/GenBank/DDBJ databases">
        <title>Metabolic potential, ecology and presence of endohyphal bacteria is reflected in genomic diversity of Mucoromycotina.</title>
        <authorList>
            <person name="Muszewska A."/>
            <person name="Okrasinska A."/>
            <person name="Steczkiewicz K."/>
            <person name="Drgas O."/>
            <person name="Orlowska M."/>
            <person name="Perlinska-Lenart U."/>
            <person name="Aleksandrzak-Piekarczyk T."/>
            <person name="Szatraj K."/>
            <person name="Zielenkiewicz U."/>
            <person name="Pilsyk S."/>
            <person name="Malc E."/>
            <person name="Mieczkowski P."/>
            <person name="Kruszewska J.S."/>
            <person name="Biernat P."/>
            <person name="Pawlowska J."/>
        </authorList>
    </citation>
    <scope>NUCLEOTIDE SEQUENCE</scope>
    <source>
        <strain evidence="3">WA0000067209</strain>
    </source>
</reference>
<comment type="caution">
    <text evidence="3">The sequence shown here is derived from an EMBL/GenBank/DDBJ whole genome shotgun (WGS) entry which is preliminary data.</text>
</comment>
<dbReference type="OrthoDB" id="10325999at2759"/>
<keyword evidence="2" id="KW-0472">Membrane</keyword>
<gene>
    <name evidence="3" type="ORF">INT43_009000</name>
</gene>
<dbReference type="EMBL" id="JAEPQZ010000005">
    <property type="protein sequence ID" value="KAG2181417.1"/>
    <property type="molecule type" value="Genomic_DNA"/>
</dbReference>
<name>A0A8H7UH14_MORIS</name>
<proteinExistence type="predicted"/>
<protein>
    <recommendedName>
        <fullName evidence="5">Transmembrane protein</fullName>
    </recommendedName>
</protein>
<feature type="transmembrane region" description="Helical" evidence="2">
    <location>
        <begin position="482"/>
        <end position="508"/>
    </location>
</feature>
<evidence type="ECO:0000256" key="1">
    <source>
        <dbReference type="SAM" id="MobiDB-lite"/>
    </source>
</evidence>
<feature type="transmembrane region" description="Helical" evidence="2">
    <location>
        <begin position="57"/>
        <end position="80"/>
    </location>
</feature>
<keyword evidence="4" id="KW-1185">Reference proteome</keyword>
<evidence type="ECO:0008006" key="5">
    <source>
        <dbReference type="Google" id="ProtNLM"/>
    </source>
</evidence>
<evidence type="ECO:0000313" key="4">
    <source>
        <dbReference type="Proteomes" id="UP000654370"/>
    </source>
</evidence>
<organism evidence="3 4">
    <name type="scientific">Mortierella isabellina</name>
    <name type="common">Filamentous fungus</name>
    <name type="synonym">Umbelopsis isabellina</name>
    <dbReference type="NCBI Taxonomy" id="91625"/>
    <lineage>
        <taxon>Eukaryota</taxon>
        <taxon>Fungi</taxon>
        <taxon>Fungi incertae sedis</taxon>
        <taxon>Mucoromycota</taxon>
        <taxon>Mucoromycotina</taxon>
        <taxon>Umbelopsidomycetes</taxon>
        <taxon>Umbelopsidales</taxon>
        <taxon>Umbelopsidaceae</taxon>
        <taxon>Umbelopsis</taxon>
    </lineage>
</organism>
<dbReference type="AlphaFoldDB" id="A0A8H7UH14"/>
<evidence type="ECO:0000313" key="3">
    <source>
        <dbReference type="EMBL" id="KAG2181417.1"/>
    </source>
</evidence>
<sequence length="625" mass="67412">MQQEHRACYRFATANVARDDVLFLGGIEFIWWSRNTIFSKITDMNNYSLLRRPGFRILAILVILLDLGLGFLPTLLSIAFPATQTVSVGESASTPPNISPYVTMLGIAPADRSSLTNADKGNLNRIDSAICSRLPDCSNGATESGVQGNRAPVPAIAISPVWYDKAQPERGTGWRFAAQTPPATFGTGNLTSLSWLTEGGGSFTFEKYYVTGGNVDQQGLLPSFLIGIRPALNNTAVYTGLLPPAIETATTMATTLGGTTGWTNRLSAITSSVVLDEMTHVLLTNMTVSRLQIPNSNLFDQISKLEGVGASTCVNLTTIMPGEQRFQNTTITGQLAGGSAAIGISYLAYNDYSVLTSCQLQIVSGVINVLVNEYWAWDITLGSSLLSPLVPTEGPNSMSYASRYLKNQSGASNVSSTTLFDELNTLSYGTGIPGDDGHHLTDDDTTRQLLLDQLSTLPTYLFTSVQDGRVVITGNYVTVATMVVFTAAFAVTLGVTGLLGIVSVCILLRVDKKWRKPSEVVVGAACLETNGRSKLNIPYRFELMPAGSHQDVAVVINGESITSAQSLSFVSNRIVSNSMMSNRKVVEEENLIHGWPATPQELELTQKPYEQNPHMAQKPYEDSTP</sequence>
<keyword evidence="2" id="KW-0812">Transmembrane</keyword>
<evidence type="ECO:0000256" key="2">
    <source>
        <dbReference type="SAM" id="Phobius"/>
    </source>
</evidence>